<dbReference type="PANTHER" id="PTHR10504:SF131">
    <property type="entry name" value="BPI2 DOMAIN-CONTAINING PROTEIN"/>
    <property type="match status" value="1"/>
</dbReference>
<dbReference type="Gene3D" id="3.15.10.10">
    <property type="entry name" value="Bactericidal permeability-increasing protein, domain 1"/>
    <property type="match status" value="1"/>
</dbReference>
<gene>
    <name evidence="2" type="ORF">HINF_LOCUS33511</name>
</gene>
<evidence type="ECO:0000259" key="1">
    <source>
        <dbReference type="Pfam" id="PF01273"/>
    </source>
</evidence>
<proteinExistence type="predicted"/>
<dbReference type="SUPFAM" id="SSF55394">
    <property type="entry name" value="Bactericidal permeability-increasing protein, BPI"/>
    <property type="match status" value="1"/>
</dbReference>
<dbReference type="InterPro" id="IPR017942">
    <property type="entry name" value="Lipid-bd_serum_glycop_N"/>
</dbReference>
<dbReference type="EMBL" id="CAXDID020000117">
    <property type="protein sequence ID" value="CAL6030634.1"/>
    <property type="molecule type" value="Genomic_DNA"/>
</dbReference>
<sequence>MYIYILSLQLNFADSADQLTFTQSGIKKYVKGVILNGILDIQSISIPNLQATLDLGLTQINLLMSDIKIADVQLEDVDIVLQNSQLMYIDIKNLDLQVSMGWRFQQTTYPYIQDAGQGKISLLGVSLTALASSSCNSTGNIFVQLQNAQLRISDFNIALSGGNSWIYQSMLSLISDQVINAFESVFQQIILDQISVLMQNVFEKFRLYTLYADHPLVKDERFTGSWVIRDQTLSLQVTGYVFHSTNLQDQFIQPQMLRRAVQNKFNSDITLVIHEAAFNNVFYIYYKYLNLFISEHFEITSAPKLEINNVAALLSVYLGTELVYLIARPQMFTNSTELSGYVYFEFEPMIQDLKSNQIAELFNSVFVAYKINFALFVKLEKFAPVFDSNEKVLRLVGEGTF</sequence>
<comment type="caution">
    <text evidence="2">The sequence shown here is derived from an EMBL/GenBank/DDBJ whole genome shotgun (WGS) entry which is preliminary data.</text>
</comment>
<name>A0ABP1J5W4_9EUKA</name>
<evidence type="ECO:0000313" key="2">
    <source>
        <dbReference type="EMBL" id="CAL6030634.1"/>
    </source>
</evidence>
<dbReference type="Pfam" id="PF01273">
    <property type="entry name" value="LBP_BPI_CETP"/>
    <property type="match status" value="1"/>
</dbReference>
<accession>A0ABP1J5W4</accession>
<organism evidence="2 3">
    <name type="scientific">Hexamita inflata</name>
    <dbReference type="NCBI Taxonomy" id="28002"/>
    <lineage>
        <taxon>Eukaryota</taxon>
        <taxon>Metamonada</taxon>
        <taxon>Diplomonadida</taxon>
        <taxon>Hexamitidae</taxon>
        <taxon>Hexamitinae</taxon>
        <taxon>Hexamita</taxon>
    </lineage>
</organism>
<protein>
    <recommendedName>
        <fullName evidence="1">Lipid-binding serum glycoprotein N-terminal domain-containing protein</fullName>
    </recommendedName>
</protein>
<evidence type="ECO:0000313" key="3">
    <source>
        <dbReference type="Proteomes" id="UP001642409"/>
    </source>
</evidence>
<dbReference type="PANTHER" id="PTHR10504">
    <property type="entry name" value="BACTERICIDAL PERMEABILITY-INCREASING BPI PROTEIN-RELATED"/>
    <property type="match status" value="1"/>
</dbReference>
<keyword evidence="3" id="KW-1185">Reference proteome</keyword>
<reference evidence="2 3" key="1">
    <citation type="submission" date="2024-07" db="EMBL/GenBank/DDBJ databases">
        <authorList>
            <person name="Akdeniz Z."/>
        </authorList>
    </citation>
    <scope>NUCLEOTIDE SEQUENCE [LARGE SCALE GENOMIC DNA]</scope>
</reference>
<dbReference type="InterPro" id="IPR017943">
    <property type="entry name" value="Bactericidal_perm-incr_a/b_dom"/>
</dbReference>
<feature type="domain" description="Lipid-binding serum glycoprotein N-terminal" evidence="1">
    <location>
        <begin position="41"/>
        <end position="184"/>
    </location>
</feature>
<dbReference type="InterPro" id="IPR032942">
    <property type="entry name" value="BPI/LBP/Plunc"/>
</dbReference>
<dbReference type="Proteomes" id="UP001642409">
    <property type="component" value="Unassembled WGS sequence"/>
</dbReference>